<dbReference type="InterPro" id="IPR029044">
    <property type="entry name" value="Nucleotide-diphossugar_trans"/>
</dbReference>
<dbReference type="RefSeq" id="WP_149821176.1">
    <property type="nucleotide sequence ID" value="NZ_VUOA01000037.1"/>
</dbReference>
<reference evidence="2 3" key="1">
    <citation type="submission" date="2019-09" db="EMBL/GenBank/DDBJ databases">
        <title>Salinarimonas rosea gen. nov., sp. nov., a new member of the a-2 subgroup of the Proteobacteria.</title>
        <authorList>
            <person name="Liu J."/>
        </authorList>
    </citation>
    <scope>NUCLEOTIDE SEQUENCE [LARGE SCALE GENOMIC DNA]</scope>
    <source>
        <strain evidence="2 3">BN140002</strain>
    </source>
</reference>
<dbReference type="InterPro" id="IPR050834">
    <property type="entry name" value="Glycosyltransf_2"/>
</dbReference>
<accession>A0A5B2V894</accession>
<keyword evidence="3" id="KW-1185">Reference proteome</keyword>
<keyword evidence="2" id="KW-0808">Transferase</keyword>
<dbReference type="AlphaFoldDB" id="A0A5B2V894"/>
<dbReference type="PANTHER" id="PTHR43685:SF12">
    <property type="entry name" value="GLYCOSYL TRANSFERASE FAMILY 2"/>
    <property type="match status" value="1"/>
</dbReference>
<dbReference type="Proteomes" id="UP000323142">
    <property type="component" value="Unassembled WGS sequence"/>
</dbReference>
<comment type="caution">
    <text evidence="2">The sequence shown here is derived from an EMBL/GenBank/DDBJ whole genome shotgun (WGS) entry which is preliminary data.</text>
</comment>
<dbReference type="GO" id="GO:0016740">
    <property type="term" value="F:transferase activity"/>
    <property type="evidence" value="ECO:0007669"/>
    <property type="project" value="UniProtKB-KW"/>
</dbReference>
<dbReference type="PANTHER" id="PTHR43685">
    <property type="entry name" value="GLYCOSYLTRANSFERASE"/>
    <property type="match status" value="1"/>
</dbReference>
<evidence type="ECO:0000313" key="2">
    <source>
        <dbReference type="EMBL" id="KAA2235191.1"/>
    </source>
</evidence>
<name>A0A5B2V894_9HYPH</name>
<dbReference type="CDD" id="cd00761">
    <property type="entry name" value="Glyco_tranf_GTA_type"/>
    <property type="match status" value="1"/>
</dbReference>
<protein>
    <submittedName>
        <fullName evidence="2">Glycosyltransferase family 2 protein</fullName>
    </submittedName>
</protein>
<evidence type="ECO:0000259" key="1">
    <source>
        <dbReference type="Pfam" id="PF00535"/>
    </source>
</evidence>
<proteinExistence type="predicted"/>
<dbReference type="Gene3D" id="3.90.550.10">
    <property type="entry name" value="Spore Coat Polysaccharide Biosynthesis Protein SpsA, Chain A"/>
    <property type="match status" value="1"/>
</dbReference>
<dbReference type="InterPro" id="IPR001173">
    <property type="entry name" value="Glyco_trans_2-like"/>
</dbReference>
<sequence length="353" mass="38947">MTKPQVVHIIAIPRGLENGSHVRLPWITRSGGASGERRAMDVSVILPCYNGALTLRAQLDALARQSFSGTWELVFVDNGSTDDSVAIVETYRGRLPALTVVRAHDGSGPRQGVHHSYSVGFAHASGERFLLCEADDEVGDGWLQALGDALAIHPFAGAAIDYERLNEPTLHQGWTMQSREGGFLSSTVPLLKPWCIGCAMGLRREVYERIGAPTGECGTSWDIDYSWRAQNAGFPLTFVPEAVVHYRLRDRRRARFRQGRAWGDSQAQVLIKYAAPLSTGVVLRYHVMIARRAGDLVGEALRAARGTRTARYVMWELGWFAGHVTGLRHVYGTLFRRRGRKGDISADEPPVTA</sequence>
<evidence type="ECO:0000313" key="3">
    <source>
        <dbReference type="Proteomes" id="UP000323142"/>
    </source>
</evidence>
<dbReference type="SUPFAM" id="SSF53448">
    <property type="entry name" value="Nucleotide-diphospho-sugar transferases"/>
    <property type="match status" value="1"/>
</dbReference>
<feature type="domain" description="Glycosyltransferase 2-like" evidence="1">
    <location>
        <begin position="43"/>
        <end position="210"/>
    </location>
</feature>
<reference evidence="2 3" key="2">
    <citation type="submission" date="2019-09" db="EMBL/GenBank/DDBJ databases">
        <authorList>
            <person name="Jin C."/>
        </authorList>
    </citation>
    <scope>NUCLEOTIDE SEQUENCE [LARGE SCALE GENOMIC DNA]</scope>
    <source>
        <strain evidence="2 3">BN140002</strain>
    </source>
</reference>
<dbReference type="Pfam" id="PF00535">
    <property type="entry name" value="Glycos_transf_2"/>
    <property type="match status" value="1"/>
</dbReference>
<dbReference type="OrthoDB" id="114108at2"/>
<dbReference type="EMBL" id="VUOA01000037">
    <property type="protein sequence ID" value="KAA2235191.1"/>
    <property type="molecule type" value="Genomic_DNA"/>
</dbReference>
<gene>
    <name evidence="2" type="ORF">F0L46_20820</name>
</gene>
<organism evidence="2 3">
    <name type="scientific">Salinarimonas soli</name>
    <dbReference type="NCBI Taxonomy" id="1638099"/>
    <lineage>
        <taxon>Bacteria</taxon>
        <taxon>Pseudomonadati</taxon>
        <taxon>Pseudomonadota</taxon>
        <taxon>Alphaproteobacteria</taxon>
        <taxon>Hyphomicrobiales</taxon>
        <taxon>Salinarimonadaceae</taxon>
        <taxon>Salinarimonas</taxon>
    </lineage>
</organism>